<dbReference type="InterPro" id="IPR006200">
    <property type="entry name" value="LexA"/>
</dbReference>
<evidence type="ECO:0000256" key="7">
    <source>
        <dbReference type="ARBA" id="ARBA00022813"/>
    </source>
</evidence>
<keyword evidence="9 13" id="KW-0238">DNA-binding</keyword>
<dbReference type="AlphaFoldDB" id="A0A1Y1S9R1"/>
<sequence length="202" mass="22583">MDELTPRQQQILDWIRDHLRRHQRPPTQAEITAAMGFRSRTATRDHLEALARKGALSLQRGASRGIVVHDTSVPTQTLPLVGRVAAGQPILALEHVIAEHQVDPSLFRARADYLLSVSGHSMRDAGILDGDLLAVQHTPEARNGDIVVARLDEEVTVKRFEQQQHQVRLLPANPDFSPIEIDLRRQPLVIEGRMVGLIRPTP</sequence>
<dbReference type="GO" id="GO:0045892">
    <property type="term" value="P:negative regulation of DNA-templated transcription"/>
    <property type="evidence" value="ECO:0007669"/>
    <property type="project" value="UniProtKB-UniRule"/>
</dbReference>
<dbReference type="InterPro" id="IPR036286">
    <property type="entry name" value="LexA/Signal_pep-like_sf"/>
</dbReference>
<gene>
    <name evidence="13" type="primary">lexA</name>
    <name evidence="17" type="ORF">ATO7_16040</name>
</gene>
<keyword evidence="7 13" id="KW-0068">Autocatalytic cleavage</keyword>
<dbReference type="InterPro" id="IPR006199">
    <property type="entry name" value="LexA_DNA-bd_dom"/>
</dbReference>
<dbReference type="EC" id="3.4.21.88" evidence="13"/>
<keyword evidence="18" id="KW-1185">Reference proteome</keyword>
<dbReference type="InterPro" id="IPR006197">
    <property type="entry name" value="Peptidase_S24_LexA"/>
</dbReference>
<dbReference type="Gene3D" id="2.10.109.10">
    <property type="entry name" value="Umud Fragment, subunit A"/>
    <property type="match status" value="1"/>
</dbReference>
<dbReference type="HAMAP" id="MF_00015">
    <property type="entry name" value="LexA"/>
    <property type="match status" value="1"/>
</dbReference>
<dbReference type="RefSeq" id="WP_083563460.1">
    <property type="nucleotide sequence ID" value="NZ_AQQV01000006.1"/>
</dbReference>
<evidence type="ECO:0000256" key="4">
    <source>
        <dbReference type="ARBA" id="ARBA00022705"/>
    </source>
</evidence>
<proteinExistence type="inferred from homology"/>
<evidence type="ECO:0000256" key="10">
    <source>
        <dbReference type="ARBA" id="ARBA00023163"/>
    </source>
</evidence>
<dbReference type="Pfam" id="PF01726">
    <property type="entry name" value="LexA_DNA_bind"/>
    <property type="match status" value="1"/>
</dbReference>
<dbReference type="Gene3D" id="1.10.10.10">
    <property type="entry name" value="Winged helix-like DNA-binding domain superfamily/Winged helix DNA-binding domain"/>
    <property type="match status" value="1"/>
</dbReference>
<feature type="site" description="Cleavage; by autolysis" evidence="13">
    <location>
        <begin position="86"/>
        <end position="87"/>
    </location>
</feature>
<keyword evidence="11 13" id="KW-0234">DNA repair</keyword>
<evidence type="ECO:0000256" key="11">
    <source>
        <dbReference type="ARBA" id="ARBA00023204"/>
    </source>
</evidence>
<dbReference type="FunFam" id="2.10.109.10:FF:000001">
    <property type="entry name" value="LexA repressor"/>
    <property type="match status" value="1"/>
</dbReference>
<name>A0A1Y1S9R1_9GAMM</name>
<dbReference type="InterPro" id="IPR036388">
    <property type="entry name" value="WH-like_DNA-bd_sf"/>
</dbReference>
<evidence type="ECO:0000256" key="8">
    <source>
        <dbReference type="ARBA" id="ARBA00023015"/>
    </source>
</evidence>
<dbReference type="GO" id="GO:0003677">
    <property type="term" value="F:DNA binding"/>
    <property type="evidence" value="ECO:0007669"/>
    <property type="project" value="UniProtKB-UniRule"/>
</dbReference>
<feature type="domain" description="Peptidase S24/S26A/S26B/S26C" evidence="15">
    <location>
        <begin position="79"/>
        <end position="195"/>
    </location>
</feature>
<comment type="subunit">
    <text evidence="2 13">Homodimer.</text>
</comment>
<dbReference type="Proteomes" id="UP000192342">
    <property type="component" value="Unassembled WGS sequence"/>
</dbReference>
<feature type="DNA-binding region" description="H-T-H motif" evidence="13">
    <location>
        <begin position="28"/>
        <end position="48"/>
    </location>
</feature>
<dbReference type="GO" id="GO:0004252">
    <property type="term" value="F:serine-type endopeptidase activity"/>
    <property type="evidence" value="ECO:0007669"/>
    <property type="project" value="UniProtKB-UniRule"/>
</dbReference>
<dbReference type="InterPro" id="IPR039418">
    <property type="entry name" value="LexA-like"/>
</dbReference>
<comment type="function">
    <text evidence="13">Represses a number of genes involved in the response to DNA damage (SOS response), including recA and lexA. In the presence of single-stranded DNA, RecA interacts with LexA causing an autocatalytic cleavage which disrupts the DNA-binding part of LexA, leading to derepression of the SOS regulon and eventually DNA repair.</text>
</comment>
<comment type="catalytic activity">
    <reaction evidence="13">
        <text>Hydrolysis of Ala-|-Gly bond in repressor LexA.</text>
        <dbReference type="EC" id="3.4.21.88"/>
    </reaction>
</comment>
<reference evidence="17 18" key="1">
    <citation type="submission" date="2013-04" db="EMBL/GenBank/DDBJ databases">
        <title>Oceanococcus atlanticus 22II-S10r2 Genome Sequencing.</title>
        <authorList>
            <person name="Lai Q."/>
            <person name="Li G."/>
            <person name="Shao Z."/>
        </authorList>
    </citation>
    <scope>NUCLEOTIDE SEQUENCE [LARGE SCALE GENOMIC DNA]</scope>
    <source>
        <strain evidence="17 18">22II-S10r2</strain>
    </source>
</reference>
<evidence type="ECO:0000256" key="14">
    <source>
        <dbReference type="RuleBase" id="RU003991"/>
    </source>
</evidence>
<keyword evidence="5 13" id="KW-0227">DNA damage</keyword>
<evidence type="ECO:0000256" key="3">
    <source>
        <dbReference type="ARBA" id="ARBA00022491"/>
    </source>
</evidence>
<dbReference type="InterPro" id="IPR015927">
    <property type="entry name" value="Peptidase_S24_S26A/B/C"/>
</dbReference>
<dbReference type="NCBIfam" id="TIGR00498">
    <property type="entry name" value="lexA"/>
    <property type="match status" value="1"/>
</dbReference>
<evidence type="ECO:0000256" key="2">
    <source>
        <dbReference type="ARBA" id="ARBA00011738"/>
    </source>
</evidence>
<dbReference type="SUPFAM" id="SSF51306">
    <property type="entry name" value="LexA/Signal peptidase"/>
    <property type="match status" value="1"/>
</dbReference>
<feature type="active site" description="For autocatalytic cleavage activity" evidence="13">
    <location>
        <position position="158"/>
    </location>
</feature>
<evidence type="ECO:0000256" key="1">
    <source>
        <dbReference type="ARBA" id="ARBA00007484"/>
    </source>
</evidence>
<dbReference type="STRING" id="1317117.ATO7_16040"/>
<keyword evidence="10 13" id="KW-0804">Transcription</keyword>
<dbReference type="Pfam" id="PF00717">
    <property type="entry name" value="Peptidase_S24"/>
    <property type="match status" value="1"/>
</dbReference>
<evidence type="ECO:0000256" key="9">
    <source>
        <dbReference type="ARBA" id="ARBA00023125"/>
    </source>
</evidence>
<dbReference type="PANTHER" id="PTHR33516">
    <property type="entry name" value="LEXA REPRESSOR"/>
    <property type="match status" value="1"/>
</dbReference>
<dbReference type="GO" id="GO:0006508">
    <property type="term" value="P:proteolysis"/>
    <property type="evidence" value="ECO:0007669"/>
    <property type="project" value="InterPro"/>
</dbReference>
<dbReference type="InterPro" id="IPR036390">
    <property type="entry name" value="WH_DNA-bd_sf"/>
</dbReference>
<dbReference type="PRINTS" id="PR00726">
    <property type="entry name" value="LEXASERPTASE"/>
</dbReference>
<dbReference type="EMBL" id="AQQV01000006">
    <property type="protein sequence ID" value="ORE85010.1"/>
    <property type="molecule type" value="Genomic_DNA"/>
</dbReference>
<evidence type="ECO:0000259" key="16">
    <source>
        <dbReference type="Pfam" id="PF01726"/>
    </source>
</evidence>
<comment type="similarity">
    <text evidence="1 13 14">Belongs to the peptidase S24 family.</text>
</comment>
<evidence type="ECO:0000313" key="18">
    <source>
        <dbReference type="Proteomes" id="UP000192342"/>
    </source>
</evidence>
<keyword evidence="8 13" id="KW-0805">Transcription regulation</keyword>
<keyword evidence="4 13" id="KW-0235">DNA replication</keyword>
<keyword evidence="6 13" id="KW-0378">Hydrolase</keyword>
<keyword evidence="3 13" id="KW-0678">Repressor</keyword>
<dbReference type="OrthoDB" id="9802364at2"/>
<dbReference type="GO" id="GO:0006281">
    <property type="term" value="P:DNA repair"/>
    <property type="evidence" value="ECO:0007669"/>
    <property type="project" value="UniProtKB-UniRule"/>
</dbReference>
<dbReference type="InterPro" id="IPR050077">
    <property type="entry name" value="LexA_repressor"/>
</dbReference>
<dbReference type="CDD" id="cd06529">
    <property type="entry name" value="S24_LexA-like"/>
    <property type="match status" value="1"/>
</dbReference>
<comment type="caution">
    <text evidence="17">The sequence shown here is derived from an EMBL/GenBank/DDBJ whole genome shotgun (WGS) entry which is preliminary data.</text>
</comment>
<dbReference type="FunFam" id="1.10.10.10:FF:000009">
    <property type="entry name" value="LexA repressor"/>
    <property type="match status" value="1"/>
</dbReference>
<feature type="domain" description="LexA repressor DNA-binding" evidence="16">
    <location>
        <begin position="1"/>
        <end position="65"/>
    </location>
</feature>
<dbReference type="SUPFAM" id="SSF46785">
    <property type="entry name" value="Winged helix' DNA-binding domain"/>
    <property type="match status" value="1"/>
</dbReference>
<evidence type="ECO:0000256" key="12">
    <source>
        <dbReference type="ARBA" id="ARBA00023236"/>
    </source>
</evidence>
<dbReference type="PANTHER" id="PTHR33516:SF2">
    <property type="entry name" value="LEXA REPRESSOR-RELATED"/>
    <property type="match status" value="1"/>
</dbReference>
<dbReference type="GO" id="GO:0009432">
    <property type="term" value="P:SOS response"/>
    <property type="evidence" value="ECO:0007669"/>
    <property type="project" value="UniProtKB-UniRule"/>
</dbReference>
<dbReference type="GO" id="GO:0006260">
    <property type="term" value="P:DNA replication"/>
    <property type="evidence" value="ECO:0007669"/>
    <property type="project" value="UniProtKB-UniRule"/>
</dbReference>
<protein>
    <recommendedName>
        <fullName evidence="13">LexA repressor</fullName>
        <ecNumber evidence="13">3.4.21.88</ecNumber>
    </recommendedName>
</protein>
<organism evidence="17 18">
    <name type="scientific">Oceanococcus atlanticus</name>
    <dbReference type="NCBI Taxonomy" id="1317117"/>
    <lineage>
        <taxon>Bacteria</taxon>
        <taxon>Pseudomonadati</taxon>
        <taxon>Pseudomonadota</taxon>
        <taxon>Gammaproteobacteria</taxon>
        <taxon>Chromatiales</taxon>
        <taxon>Oceanococcaceae</taxon>
        <taxon>Oceanococcus</taxon>
    </lineage>
</organism>
<evidence type="ECO:0000259" key="15">
    <source>
        <dbReference type="Pfam" id="PF00717"/>
    </source>
</evidence>
<evidence type="ECO:0000256" key="6">
    <source>
        <dbReference type="ARBA" id="ARBA00022801"/>
    </source>
</evidence>
<keyword evidence="12 13" id="KW-0742">SOS response</keyword>
<accession>A0A1Y1S9R1</accession>
<evidence type="ECO:0000256" key="5">
    <source>
        <dbReference type="ARBA" id="ARBA00022763"/>
    </source>
</evidence>
<feature type="active site" description="For autocatalytic cleavage activity" evidence="13">
    <location>
        <position position="121"/>
    </location>
</feature>
<evidence type="ECO:0000256" key="13">
    <source>
        <dbReference type="HAMAP-Rule" id="MF_00015"/>
    </source>
</evidence>
<evidence type="ECO:0000313" key="17">
    <source>
        <dbReference type="EMBL" id="ORE85010.1"/>
    </source>
</evidence>